<evidence type="ECO:0000313" key="1">
    <source>
        <dbReference type="EMBL" id="CDG17999.1"/>
    </source>
</evidence>
<gene>
    <name evidence="1" type="ORF">XDD1_2300</name>
</gene>
<proteinExistence type="predicted"/>
<dbReference type="AlphaFoldDB" id="A0A068QT68"/>
<dbReference type="Proteomes" id="UP000032721">
    <property type="component" value="Chromosome"/>
</dbReference>
<protein>
    <submittedName>
        <fullName evidence="1">Uncharacterized protein</fullName>
    </submittedName>
</protein>
<dbReference type="RefSeq" id="WP_045971023.1">
    <property type="nucleotide sequence ID" value="NZ_CAWMED010000001.1"/>
</dbReference>
<dbReference type="EMBL" id="FO704550">
    <property type="protein sequence ID" value="CDG17999.1"/>
    <property type="molecule type" value="Genomic_DNA"/>
</dbReference>
<reference evidence="1 2" key="1">
    <citation type="submission" date="2013-07" db="EMBL/GenBank/DDBJ databases">
        <authorList>
            <person name="Genoscope - CEA"/>
        </authorList>
    </citation>
    <scope>NUCLEOTIDE SEQUENCE [LARGE SCALE GENOMIC DNA]</scope>
    <source>
        <strain evidence="2">FRM16 / DSM 17909</strain>
    </source>
</reference>
<dbReference type="KEGG" id="xdo:XDD1_2300"/>
<name>A0A068QT68_9GAMM</name>
<organism evidence="1 2">
    <name type="scientific">Xenorhabdus doucetiae</name>
    <dbReference type="NCBI Taxonomy" id="351671"/>
    <lineage>
        <taxon>Bacteria</taxon>
        <taxon>Pseudomonadati</taxon>
        <taxon>Pseudomonadota</taxon>
        <taxon>Gammaproteobacteria</taxon>
        <taxon>Enterobacterales</taxon>
        <taxon>Morganellaceae</taxon>
        <taxon>Xenorhabdus</taxon>
    </lineage>
</organism>
<dbReference type="HOGENOM" id="CLU_2811486_0_0_6"/>
<evidence type="ECO:0000313" key="2">
    <source>
        <dbReference type="Proteomes" id="UP000032721"/>
    </source>
</evidence>
<accession>A0A068QT68</accession>
<sequence>MLGIGAVWLIGENNEKKEKVFARNIKGSFLTADKTVGGNEHRGQTGPNSIYRFDFKKELYHGISHQY</sequence>
<dbReference type="STRING" id="351671.XDD1_2300"/>